<proteinExistence type="predicted"/>
<dbReference type="Proteomes" id="UP001597541">
    <property type="component" value="Unassembled WGS sequence"/>
</dbReference>
<feature type="domain" description="Xylose isomerase-like TIM barrel" evidence="2">
    <location>
        <begin position="21"/>
        <end position="260"/>
    </location>
</feature>
<reference evidence="4" key="1">
    <citation type="journal article" date="2019" name="Int. J. Syst. Evol. Microbiol.">
        <title>The Global Catalogue of Microorganisms (GCM) 10K type strain sequencing project: providing services to taxonomists for standard genome sequencing and annotation.</title>
        <authorList>
            <consortium name="The Broad Institute Genomics Platform"/>
            <consortium name="The Broad Institute Genome Sequencing Center for Infectious Disease"/>
            <person name="Wu L."/>
            <person name="Ma J."/>
        </authorList>
    </citation>
    <scope>NUCLEOTIDE SEQUENCE [LARGE SCALE GENOMIC DNA]</scope>
    <source>
        <strain evidence="4">KCTC 3950</strain>
    </source>
</reference>
<comment type="caution">
    <text evidence="3">The sequence shown here is derived from an EMBL/GenBank/DDBJ whole genome shotgun (WGS) entry which is preliminary data.</text>
</comment>
<dbReference type="Gene3D" id="3.20.20.150">
    <property type="entry name" value="Divalent-metal-dependent TIM barrel enzymes"/>
    <property type="match status" value="1"/>
</dbReference>
<evidence type="ECO:0000313" key="4">
    <source>
        <dbReference type="Proteomes" id="UP001597541"/>
    </source>
</evidence>
<organism evidence="3 4">
    <name type="scientific">Paenibacillus gansuensis</name>
    <dbReference type="NCBI Taxonomy" id="306542"/>
    <lineage>
        <taxon>Bacteria</taxon>
        <taxon>Bacillati</taxon>
        <taxon>Bacillota</taxon>
        <taxon>Bacilli</taxon>
        <taxon>Bacillales</taxon>
        <taxon>Paenibacillaceae</taxon>
        <taxon>Paenibacillus</taxon>
    </lineage>
</organism>
<dbReference type="EMBL" id="JBHUME010000007">
    <property type="protein sequence ID" value="MFD2612455.1"/>
    <property type="molecule type" value="Genomic_DNA"/>
</dbReference>
<gene>
    <name evidence="3" type="ORF">ACFSUF_08480</name>
</gene>
<dbReference type="InterPro" id="IPR050417">
    <property type="entry name" value="Sugar_Epim/Isomerase"/>
</dbReference>
<dbReference type="PANTHER" id="PTHR43489">
    <property type="entry name" value="ISOMERASE"/>
    <property type="match status" value="1"/>
</dbReference>
<dbReference type="InterPro" id="IPR036237">
    <property type="entry name" value="Xyl_isomerase-like_sf"/>
</dbReference>
<dbReference type="PANTHER" id="PTHR43489:SF7">
    <property type="entry name" value="3-DEHYDRO-D-GULOSIDE 4-EPIMERASE-RELATED"/>
    <property type="match status" value="1"/>
</dbReference>
<keyword evidence="1" id="KW-0413">Isomerase</keyword>
<dbReference type="InterPro" id="IPR013022">
    <property type="entry name" value="Xyl_isomerase-like_TIM-brl"/>
</dbReference>
<evidence type="ECO:0000256" key="1">
    <source>
        <dbReference type="ARBA" id="ARBA00023235"/>
    </source>
</evidence>
<dbReference type="RefSeq" id="WP_377602038.1">
    <property type="nucleotide sequence ID" value="NZ_JBHUME010000007.1"/>
</dbReference>
<name>A0ABW5PDB4_9BACL</name>
<dbReference type="Pfam" id="PF01261">
    <property type="entry name" value="AP_endonuc_2"/>
    <property type="match status" value="1"/>
</dbReference>
<evidence type="ECO:0000259" key="2">
    <source>
        <dbReference type="Pfam" id="PF01261"/>
    </source>
</evidence>
<protein>
    <submittedName>
        <fullName evidence="3">TIM barrel protein</fullName>
    </submittedName>
</protein>
<sequence length="264" mass="29435">MKLATQDRAFFGNTFEEKLSKIRSLGFDGMEIDGKRLIERFDEIRSAVRATGTGISSICGGYRGWIGAFNAEDRKHAVEDIGEILKYTAEIGAAGVVAPAAFGIFSRKLPPFQPPRAEEKERAVLLETLDQIDRLAKQAGSTLLLEPLNRYEDHMINRLSDAAGLIREGNFTSVKVMADFFHMNIEEHDLAASIRETGGLIAHVHLADSNRLLPGLGHTDFRSGFQALKDIGFKGYMAIECELQDQPEEAYIESVQFLNERMNR</sequence>
<dbReference type="SUPFAM" id="SSF51658">
    <property type="entry name" value="Xylose isomerase-like"/>
    <property type="match status" value="1"/>
</dbReference>
<accession>A0ABW5PDB4</accession>
<evidence type="ECO:0000313" key="3">
    <source>
        <dbReference type="EMBL" id="MFD2612455.1"/>
    </source>
</evidence>
<keyword evidence="4" id="KW-1185">Reference proteome</keyword>